<name>A0A8D8FRG4_CULPI</name>
<sequence length="126" mass="13624">MRTKTKRSRSSSRRASICHRKNRLTTRATSKLPSKRRKRRNASQSLSPACRRRSPTTNRFSSTGTNGSPCFPCSTPASSWIVRVGSPSPPRKSPPTRPNAAGPTWSWTASAAAAATRSSSPSPATK</sequence>
<evidence type="ECO:0000256" key="1">
    <source>
        <dbReference type="SAM" id="MobiDB-lite"/>
    </source>
</evidence>
<dbReference type="AlphaFoldDB" id="A0A8D8FRG4"/>
<reference evidence="2" key="1">
    <citation type="submission" date="2021-05" db="EMBL/GenBank/DDBJ databases">
        <authorList>
            <person name="Alioto T."/>
            <person name="Alioto T."/>
            <person name="Gomez Garrido J."/>
        </authorList>
    </citation>
    <scope>NUCLEOTIDE SEQUENCE</scope>
</reference>
<feature type="compositionally biased region" description="Polar residues" evidence="1">
    <location>
        <begin position="55"/>
        <end position="68"/>
    </location>
</feature>
<feature type="region of interest" description="Disordered" evidence="1">
    <location>
        <begin position="1"/>
        <end position="71"/>
    </location>
</feature>
<feature type="compositionally biased region" description="Pro residues" evidence="1">
    <location>
        <begin position="87"/>
        <end position="97"/>
    </location>
</feature>
<accession>A0A8D8FRG4</accession>
<feature type="region of interest" description="Disordered" evidence="1">
    <location>
        <begin position="84"/>
        <end position="126"/>
    </location>
</feature>
<dbReference type="EMBL" id="HBUE01088532">
    <property type="protein sequence ID" value="CAG6480405.1"/>
    <property type="molecule type" value="Transcribed_RNA"/>
</dbReference>
<evidence type="ECO:0000313" key="2">
    <source>
        <dbReference type="EMBL" id="CAG6480405.1"/>
    </source>
</evidence>
<feature type="compositionally biased region" description="Basic residues" evidence="1">
    <location>
        <begin position="1"/>
        <end position="24"/>
    </location>
</feature>
<feature type="compositionally biased region" description="Low complexity" evidence="1">
    <location>
        <begin position="98"/>
        <end position="126"/>
    </location>
</feature>
<proteinExistence type="predicted"/>
<organism evidence="2">
    <name type="scientific">Culex pipiens</name>
    <name type="common">House mosquito</name>
    <dbReference type="NCBI Taxonomy" id="7175"/>
    <lineage>
        <taxon>Eukaryota</taxon>
        <taxon>Metazoa</taxon>
        <taxon>Ecdysozoa</taxon>
        <taxon>Arthropoda</taxon>
        <taxon>Hexapoda</taxon>
        <taxon>Insecta</taxon>
        <taxon>Pterygota</taxon>
        <taxon>Neoptera</taxon>
        <taxon>Endopterygota</taxon>
        <taxon>Diptera</taxon>
        <taxon>Nematocera</taxon>
        <taxon>Culicoidea</taxon>
        <taxon>Culicidae</taxon>
        <taxon>Culicinae</taxon>
        <taxon>Culicini</taxon>
        <taxon>Culex</taxon>
        <taxon>Culex</taxon>
    </lineage>
</organism>
<protein>
    <submittedName>
        <fullName evidence="2">(northern house mosquito) hypothetical protein</fullName>
    </submittedName>
</protein>